<protein>
    <submittedName>
        <fullName evidence="1">Uncharacterized protein</fullName>
    </submittedName>
</protein>
<reference evidence="1 2" key="1">
    <citation type="submission" date="2018-11" db="EMBL/GenBank/DDBJ databases">
        <title>Genomic Encyclopedia of Type Strains, Phase IV (KMG-IV): sequencing the most valuable type-strain genomes for metagenomic binning, comparative biology and taxonomic classification.</title>
        <authorList>
            <person name="Goeker M."/>
        </authorList>
    </citation>
    <scope>NUCLEOTIDE SEQUENCE [LARGE SCALE GENOMIC DNA]</scope>
    <source>
        <strain evidence="1 2">DSM 29158</strain>
    </source>
</reference>
<gene>
    <name evidence="1" type="ORF">EDD62_1738</name>
</gene>
<sequence>MNKEKCISYIKSRGVTDDHVAETIYNDALLQGHKAMNYLLGNFFQKDRKYGRDFTTVESEEHLRLDAPVSEEDGSRLLIEIIPSETLDNKKLTNQRQLIRQLTDEEDSRMTAIINEFLNQDKPTITSVSNSLGLDRKQVRRKLDEIKKRYNPEIHVSVDEALCS</sequence>
<comment type="caution">
    <text evidence="1">The sequence shown here is derived from an EMBL/GenBank/DDBJ whole genome shotgun (WGS) entry which is preliminary data.</text>
</comment>
<evidence type="ECO:0000313" key="2">
    <source>
        <dbReference type="Proteomes" id="UP000277108"/>
    </source>
</evidence>
<dbReference type="AlphaFoldDB" id="A0A3N5BBJ4"/>
<accession>A0A3N5BBJ4</accession>
<dbReference type="OrthoDB" id="56125at2"/>
<dbReference type="EMBL" id="RKRK01000006">
    <property type="protein sequence ID" value="RPF54777.1"/>
    <property type="molecule type" value="Genomic_DNA"/>
</dbReference>
<dbReference type="Proteomes" id="UP000277108">
    <property type="component" value="Unassembled WGS sequence"/>
</dbReference>
<keyword evidence="2" id="KW-1185">Reference proteome</keyword>
<organism evidence="1 2">
    <name type="scientific">Abyssicoccus albus</name>
    <dbReference type="NCBI Taxonomy" id="1817405"/>
    <lineage>
        <taxon>Bacteria</taxon>
        <taxon>Bacillati</taxon>
        <taxon>Bacillota</taxon>
        <taxon>Bacilli</taxon>
        <taxon>Bacillales</taxon>
        <taxon>Abyssicoccaceae</taxon>
    </lineage>
</organism>
<dbReference type="RefSeq" id="WP_123808675.1">
    <property type="nucleotide sequence ID" value="NZ_RKRK01000006.1"/>
</dbReference>
<name>A0A3N5BBJ4_9BACL</name>
<evidence type="ECO:0000313" key="1">
    <source>
        <dbReference type="EMBL" id="RPF54777.1"/>
    </source>
</evidence>
<proteinExistence type="predicted"/>